<dbReference type="Pfam" id="PF13468">
    <property type="entry name" value="Glyoxalase_3"/>
    <property type="match status" value="1"/>
</dbReference>
<dbReference type="Proteomes" id="UP001337655">
    <property type="component" value="Unassembled WGS sequence"/>
</dbReference>
<feature type="signal peptide" evidence="1">
    <location>
        <begin position="1"/>
        <end position="22"/>
    </location>
</feature>
<keyword evidence="4" id="KW-1185">Reference proteome</keyword>
<dbReference type="AlphaFoldDB" id="A0AAV9PLS8"/>
<dbReference type="Gene3D" id="3.10.180.10">
    <property type="entry name" value="2,3-Dihydroxybiphenyl 1,2-Dioxygenase, domain 1"/>
    <property type="match status" value="1"/>
</dbReference>
<evidence type="ECO:0000313" key="4">
    <source>
        <dbReference type="Proteomes" id="UP001337655"/>
    </source>
</evidence>
<reference evidence="3 4" key="1">
    <citation type="submission" date="2023-08" db="EMBL/GenBank/DDBJ databases">
        <title>Black Yeasts Isolated from many extreme environments.</title>
        <authorList>
            <person name="Coleine C."/>
            <person name="Stajich J.E."/>
            <person name="Selbmann L."/>
        </authorList>
    </citation>
    <scope>NUCLEOTIDE SEQUENCE [LARGE SCALE GENOMIC DNA]</scope>
    <source>
        <strain evidence="3 4">CCFEE 5935</strain>
    </source>
</reference>
<feature type="domain" description="Glyoxalase-like" evidence="2">
    <location>
        <begin position="9"/>
        <end position="176"/>
    </location>
</feature>
<dbReference type="InterPro" id="IPR029068">
    <property type="entry name" value="Glyas_Bleomycin-R_OHBP_Dase"/>
</dbReference>
<accession>A0AAV9PLS8</accession>
<feature type="chain" id="PRO_5043754254" description="Glyoxalase-like domain-containing protein" evidence="1">
    <location>
        <begin position="23"/>
        <end position="265"/>
    </location>
</feature>
<dbReference type="RefSeq" id="XP_064662495.1">
    <property type="nucleotide sequence ID" value="XM_064799740.1"/>
</dbReference>
<evidence type="ECO:0000256" key="1">
    <source>
        <dbReference type="SAM" id="SignalP"/>
    </source>
</evidence>
<sequence length="265" mass="29087">MANLSSLCLDHVILLLPYAMLSDPPSWLTDNFTISPGGQHADGKTENRLVLFRDGTYLELIAFINDDPEKRKGHWWDKPYGVVDYAFTTSNLDYDGITSRLSKSGTAISYEKPRAGGRVTPDGKELKWEVTFPTGVERGNIPFFCTDVTPRERRVAATEENITHLSGVLGMAGMLLEIEKDGLGPVAKVLAAVLDQTPPAQDGHLDVLAPNDVEKLNRASVVMQEAPSDSDKPLALTLRLQTAEHEDKKAIQEPIDDGVVSISFE</sequence>
<gene>
    <name evidence="3" type="ORF">LTR77_002481</name>
</gene>
<comment type="caution">
    <text evidence="3">The sequence shown here is derived from an EMBL/GenBank/DDBJ whole genome shotgun (WGS) entry which is preliminary data.</text>
</comment>
<proteinExistence type="predicted"/>
<evidence type="ECO:0000259" key="2">
    <source>
        <dbReference type="Pfam" id="PF13468"/>
    </source>
</evidence>
<evidence type="ECO:0000313" key="3">
    <source>
        <dbReference type="EMBL" id="KAK5173800.1"/>
    </source>
</evidence>
<dbReference type="EMBL" id="JAVRRT010000003">
    <property type="protein sequence ID" value="KAK5173800.1"/>
    <property type="molecule type" value="Genomic_DNA"/>
</dbReference>
<keyword evidence="1" id="KW-0732">Signal</keyword>
<organism evidence="3 4">
    <name type="scientific">Saxophila tyrrhenica</name>
    <dbReference type="NCBI Taxonomy" id="1690608"/>
    <lineage>
        <taxon>Eukaryota</taxon>
        <taxon>Fungi</taxon>
        <taxon>Dikarya</taxon>
        <taxon>Ascomycota</taxon>
        <taxon>Pezizomycotina</taxon>
        <taxon>Dothideomycetes</taxon>
        <taxon>Dothideomycetidae</taxon>
        <taxon>Mycosphaerellales</taxon>
        <taxon>Extremaceae</taxon>
        <taxon>Saxophila</taxon>
    </lineage>
</organism>
<dbReference type="PANTHER" id="PTHR40265:SF1">
    <property type="entry name" value="GLYOXALASE-LIKE DOMAIN-CONTAINING PROTEIN"/>
    <property type="match status" value="1"/>
</dbReference>
<protein>
    <recommendedName>
        <fullName evidence="2">Glyoxalase-like domain-containing protein</fullName>
    </recommendedName>
</protein>
<dbReference type="GeneID" id="89923828"/>
<dbReference type="PANTHER" id="PTHR40265">
    <property type="entry name" value="BLL2707 PROTEIN"/>
    <property type="match status" value="1"/>
</dbReference>
<name>A0AAV9PLS8_9PEZI</name>
<dbReference type="InterPro" id="IPR025870">
    <property type="entry name" value="Glyoxalase-like_dom"/>
</dbReference>